<dbReference type="Gene3D" id="3.90.1640.20">
    <property type="entry name" value="TON_0340"/>
    <property type="match status" value="1"/>
</dbReference>
<gene>
    <name evidence="2" type="ORF">FOL47_000199</name>
</gene>
<dbReference type="Pfam" id="PF14336">
    <property type="entry name" value="GLUCM-like_C"/>
    <property type="match status" value="1"/>
</dbReference>
<feature type="domain" description="D-glutamate cyclase-like C-terminal" evidence="1">
    <location>
        <begin position="941"/>
        <end position="1192"/>
    </location>
</feature>
<protein>
    <recommendedName>
        <fullName evidence="1">D-glutamate cyclase-like C-terminal domain-containing protein</fullName>
    </recommendedName>
</protein>
<dbReference type="Proteomes" id="UP000591131">
    <property type="component" value="Unassembled WGS sequence"/>
</dbReference>
<evidence type="ECO:0000259" key="1">
    <source>
        <dbReference type="Pfam" id="PF14336"/>
    </source>
</evidence>
<dbReference type="PANTHER" id="PTHR32022:SF10">
    <property type="entry name" value="D-GLUTAMATE CYCLASE, MITOCHONDRIAL"/>
    <property type="match status" value="1"/>
</dbReference>
<evidence type="ECO:0000313" key="3">
    <source>
        <dbReference type="Proteomes" id="UP000591131"/>
    </source>
</evidence>
<comment type="caution">
    <text evidence="2">The sequence shown here is derived from an EMBL/GenBank/DDBJ whole genome shotgun (WGS) entry which is preliminary data.</text>
</comment>
<name>A0A7J6MNA7_PERCH</name>
<evidence type="ECO:0000313" key="2">
    <source>
        <dbReference type="EMBL" id="KAF4672720.1"/>
    </source>
</evidence>
<dbReference type="OrthoDB" id="10262538at2759"/>
<dbReference type="InterPro" id="IPR025504">
    <property type="entry name" value="GLUCM_C"/>
</dbReference>
<organism evidence="2 3">
    <name type="scientific">Perkinsus chesapeaki</name>
    <name type="common">Clam parasite</name>
    <name type="synonym">Perkinsus andrewsi</name>
    <dbReference type="NCBI Taxonomy" id="330153"/>
    <lineage>
        <taxon>Eukaryota</taxon>
        <taxon>Sar</taxon>
        <taxon>Alveolata</taxon>
        <taxon>Perkinsozoa</taxon>
        <taxon>Perkinsea</taxon>
        <taxon>Perkinsida</taxon>
        <taxon>Perkinsidae</taxon>
        <taxon>Perkinsus</taxon>
    </lineage>
</organism>
<dbReference type="EMBL" id="JAAPAO010000101">
    <property type="protein sequence ID" value="KAF4672720.1"/>
    <property type="molecule type" value="Genomic_DNA"/>
</dbReference>
<accession>A0A7J6MNA7</accession>
<sequence>MRLFLEPIPEPNQTCSRYAQAPSERIPITSEQLVVPWSPDGPREILLWTREILVEESDVASGARLHILLSSLDRGIGLKCQVSNSKGREILNLASAGVPETLSGSTQRLRAGRYTVIVRGTAWQAPGCGRYTATLHLIGDGLVQHGEVAREGGMQILTKSAIDILRYASPPTQVDVPPSGIALSGEYLIGAESVIRIERPRGVVAVEFQDYVSREQHVQVYQNGRMGNPKPISVIRCRSGSLTLAVLPSPTPSTVIVRLLPPQESAVLGIRILSSEPPPCSPGIAISGVDALDLSPTKARDRLPNVHRAARIPVRLNLGYPGTVHVVGPTPIHADGPYPLAIRIEVHCEPIWLPLEVVITSNNRTIHRASREGNSRFLLAVEELPAGEYSFAVLSSHQRLDSDLWICGELLFVYELGVSSLYEQNSMRSELLDIPGVLAAQPLPSSLNWPGWYGEPGSHPDVVVGTILARFDGRTAVTSVTVSEDSLLRMTHQPTELANHLVNVKLSRIAGKTSQPLRRVESGTLSRAGENYVSNQRGEMLALLLKGGTYQIEVEAHEEFMVTIAIGKWKLAEDRTHQTPCGSEMPQLIGSNPHETHIWEGLIDLEHLTSSVVGRESVKVDTLSIGQFEVGGDFLLDNVELGLHTPEGLWVGERRQRRSVLVTDLAPGTYSLEMKVSALRIPSQFGMCRRLSTFSHIEASPHIHEINGKDENCELLGALPLPLGWSESDDGASGFLANGQIPMLVRQKIVMSSIHGGRKKTYIPNNSHGKLYAKVGIFGGDQLSSHLTLHGSDMPDGRPFPGMTSWEDEWSRTAACTLEAGKGLWISIRDETPAEITSTHCHSIYFMMQVMGLQHLTGLGSCTAAKVTPTSLIPRQLPDEVSTEVKAVEQPPGGLLVERTFMVSDKSFLETGVGYNYILGNVETEVVDSAGEVVATVLRKLEEVCQVDVGHRGIGPLIRPGVLNEAVEALSSPPEGGRAIIITGMPCCISKPPPQFESDGLIGSVCVARALESVGWRVALGSEPDIAEVLKRLAKDEIDVVGFEPQSSPDEITAKAGKIDLVVCIERASPPYKTMRNLQMDPAKIAPLECLSEIDGVRTVAIGDGGNEMGLGPLQDLVAKYIPLGDQIKTATKSDFCLVAGTSDWGSLALAMALGMRWSREQHQELCLALEAMGVRDGVTGEPGQTLDGIPIGGSAFNDLQAEVRRWSLQAERMADEKVLPWARRRTFELEEFRSRLPPEDAEKLLKLFIEHLWFTVPPLVAALAETPANENVDLKMIAIDLVTKANQRPDVALFVLGLAKDNLSEEAVQQIGSELGTHFMSSPGCLRQCETLFVSGSVMTSDKLCDVTMSRMSTVYPNEHDLLVLRTVVKCLVERNSDLAESYFYKCLDKLNINLDSSDQPLGVQAAYLLIEATKGEAPPRSFFEDVVLRYWLVFCRDRFIRNTVERKLSSFANPDFAVLWPIQGLSTFQEEARQSTRVVLTWKAFWTHYEFNTPHN</sequence>
<proteinExistence type="predicted"/>
<dbReference type="PANTHER" id="PTHR32022">
    <property type="entry name" value="D-GLUTAMATE CYCLASE, MITOCHONDRIAL"/>
    <property type="match status" value="1"/>
</dbReference>
<keyword evidence="3" id="KW-1185">Reference proteome</keyword>
<reference evidence="2 3" key="1">
    <citation type="submission" date="2020-04" db="EMBL/GenBank/DDBJ databases">
        <title>Perkinsus chesapeaki whole genome sequence.</title>
        <authorList>
            <person name="Bogema D.R."/>
        </authorList>
    </citation>
    <scope>NUCLEOTIDE SEQUENCE [LARGE SCALE GENOMIC DNA]</scope>
    <source>
        <strain evidence="2">ATCC PRA-425</strain>
    </source>
</reference>